<dbReference type="EMBL" id="BJFL01000001">
    <property type="protein sequence ID" value="GDY28708.1"/>
    <property type="molecule type" value="Genomic_DNA"/>
</dbReference>
<evidence type="ECO:0000256" key="1">
    <source>
        <dbReference type="SAM" id="Phobius"/>
    </source>
</evidence>
<sequence>MLSQDVLETWLDSRSALVFGTAAIALVAVAHRPIWRWSRGAVTIAHEGGHALVALLTGRRLSGIRLHSDTSGVTVSSGRTTGPGMVLTTMAGYVAPSLLGLGGALLVSHGWIRILLWVSIALLAGVLVLIRNPYGLLSVVATGGLIFCVSWFASVAVQAVFAHLFAWFLLFAGIRPIGELQGKRRRGRAPDSDADQLARLTGINGTAWVVLFALVAIIALVVGGRLLVLRPLG</sequence>
<dbReference type="Pfam" id="PF13398">
    <property type="entry name" value="Peptidase_M50B"/>
    <property type="match status" value="1"/>
</dbReference>
<organism evidence="2 3">
    <name type="scientific">Gandjariella thermophila</name>
    <dbReference type="NCBI Taxonomy" id="1931992"/>
    <lineage>
        <taxon>Bacteria</taxon>
        <taxon>Bacillati</taxon>
        <taxon>Actinomycetota</taxon>
        <taxon>Actinomycetes</taxon>
        <taxon>Pseudonocardiales</taxon>
        <taxon>Pseudonocardiaceae</taxon>
        <taxon>Gandjariella</taxon>
    </lineage>
</organism>
<feature type="transmembrane region" description="Helical" evidence="1">
    <location>
        <begin position="207"/>
        <end position="228"/>
    </location>
</feature>
<proteinExistence type="predicted"/>
<evidence type="ECO:0000313" key="3">
    <source>
        <dbReference type="Proteomes" id="UP000298860"/>
    </source>
</evidence>
<gene>
    <name evidence="2" type="ORF">GTS_03410</name>
</gene>
<feature type="transmembrane region" description="Helical" evidence="1">
    <location>
        <begin position="136"/>
        <end position="154"/>
    </location>
</feature>
<dbReference type="AlphaFoldDB" id="A0A4D4J1P2"/>
<keyword evidence="3" id="KW-1185">Reference proteome</keyword>
<evidence type="ECO:0000313" key="2">
    <source>
        <dbReference type="EMBL" id="GDY28708.1"/>
    </source>
</evidence>
<dbReference type="Proteomes" id="UP000298860">
    <property type="component" value="Unassembled WGS sequence"/>
</dbReference>
<feature type="transmembrane region" description="Helical" evidence="1">
    <location>
        <begin position="111"/>
        <end position="129"/>
    </location>
</feature>
<accession>A0A4D4J1P2</accession>
<keyword evidence="1" id="KW-1133">Transmembrane helix</keyword>
<feature type="transmembrane region" description="Helical" evidence="1">
    <location>
        <begin position="85"/>
        <end position="105"/>
    </location>
</feature>
<dbReference type="InterPro" id="IPR049500">
    <property type="entry name" value="Peptidase_M50B-like"/>
</dbReference>
<reference evidence="3" key="1">
    <citation type="submission" date="2019-04" db="EMBL/GenBank/DDBJ databases">
        <title>Draft genome sequence of Pseudonocardiaceae bacterium SL3-2-4.</title>
        <authorList>
            <person name="Ningsih F."/>
            <person name="Yokota A."/>
            <person name="Sakai Y."/>
            <person name="Nanatani K."/>
            <person name="Yabe S."/>
            <person name="Oetari A."/>
            <person name="Sjamsuridzal W."/>
        </authorList>
    </citation>
    <scope>NUCLEOTIDE SEQUENCE [LARGE SCALE GENOMIC DNA]</scope>
    <source>
        <strain evidence="3">SL3-2-4</strain>
    </source>
</reference>
<dbReference type="RefSeq" id="WP_225978022.1">
    <property type="nucleotide sequence ID" value="NZ_BJFL01000001.1"/>
</dbReference>
<comment type="caution">
    <text evidence="2">The sequence shown here is derived from an EMBL/GenBank/DDBJ whole genome shotgun (WGS) entry which is preliminary data.</text>
</comment>
<keyword evidence="1" id="KW-0472">Membrane</keyword>
<feature type="transmembrane region" description="Helical" evidence="1">
    <location>
        <begin position="16"/>
        <end position="35"/>
    </location>
</feature>
<feature type="transmembrane region" description="Helical" evidence="1">
    <location>
        <begin position="160"/>
        <end position="178"/>
    </location>
</feature>
<protein>
    <submittedName>
        <fullName evidence="2">Membrane protein</fullName>
    </submittedName>
</protein>
<keyword evidence="1" id="KW-0812">Transmembrane</keyword>
<name>A0A4D4J1P2_9PSEU</name>